<comment type="subcellular location">
    <subcellularLocation>
        <location evidence="1">Cell membrane</location>
        <topology evidence="1">Multi-pass membrane protein</topology>
    </subcellularLocation>
</comment>
<organism evidence="10 11">
    <name type="scientific">Nocardioides flavescens</name>
    <dbReference type="NCBI Taxonomy" id="2691959"/>
    <lineage>
        <taxon>Bacteria</taxon>
        <taxon>Bacillati</taxon>
        <taxon>Actinomycetota</taxon>
        <taxon>Actinomycetes</taxon>
        <taxon>Propionibacteriales</taxon>
        <taxon>Nocardioidaceae</taxon>
        <taxon>Nocardioides</taxon>
    </lineage>
</organism>
<evidence type="ECO:0000256" key="6">
    <source>
        <dbReference type="ARBA" id="ARBA00023136"/>
    </source>
</evidence>
<evidence type="ECO:0000256" key="5">
    <source>
        <dbReference type="ARBA" id="ARBA00022989"/>
    </source>
</evidence>
<evidence type="ECO:0000313" key="11">
    <source>
        <dbReference type="Proteomes" id="UP000473325"/>
    </source>
</evidence>
<proteinExistence type="predicted"/>
<dbReference type="EMBL" id="WUEK01000009">
    <property type="protein sequence ID" value="MXG90894.1"/>
    <property type="molecule type" value="Genomic_DNA"/>
</dbReference>
<dbReference type="PANTHER" id="PTHR36115">
    <property type="entry name" value="PROLINE-RICH ANTIGEN HOMOLOG-RELATED"/>
    <property type="match status" value="1"/>
</dbReference>
<dbReference type="InterPro" id="IPR008984">
    <property type="entry name" value="SMAD_FHA_dom_sf"/>
</dbReference>
<dbReference type="RefSeq" id="WP_160878823.1">
    <property type="nucleotide sequence ID" value="NZ_WUEK01000009.1"/>
</dbReference>
<feature type="transmembrane region" description="Helical" evidence="8">
    <location>
        <begin position="104"/>
        <end position="123"/>
    </location>
</feature>
<name>A0A6L7F334_9ACTN</name>
<accession>A0A6L7F334</accession>
<feature type="domain" description="FHA" evidence="9">
    <location>
        <begin position="272"/>
        <end position="323"/>
    </location>
</feature>
<dbReference type="Gene3D" id="2.60.200.20">
    <property type="match status" value="1"/>
</dbReference>
<protein>
    <submittedName>
        <fullName evidence="10">FHA domain-containing protein</fullName>
    </submittedName>
</protein>
<evidence type="ECO:0000313" key="10">
    <source>
        <dbReference type="EMBL" id="MXG90894.1"/>
    </source>
</evidence>
<dbReference type="InterPro" id="IPR000253">
    <property type="entry name" value="FHA_dom"/>
</dbReference>
<feature type="transmembrane region" description="Helical" evidence="8">
    <location>
        <begin position="27"/>
        <end position="53"/>
    </location>
</feature>
<dbReference type="PROSITE" id="PS50006">
    <property type="entry name" value="FHA_DOMAIN"/>
    <property type="match status" value="1"/>
</dbReference>
<evidence type="ECO:0000256" key="1">
    <source>
        <dbReference type="ARBA" id="ARBA00004651"/>
    </source>
</evidence>
<evidence type="ECO:0000256" key="3">
    <source>
        <dbReference type="ARBA" id="ARBA00022553"/>
    </source>
</evidence>
<evidence type="ECO:0000256" key="7">
    <source>
        <dbReference type="SAM" id="MobiDB-lite"/>
    </source>
</evidence>
<feature type="region of interest" description="Disordered" evidence="7">
    <location>
        <begin position="143"/>
        <end position="188"/>
    </location>
</feature>
<keyword evidence="6 8" id="KW-0472">Membrane</keyword>
<keyword evidence="4 8" id="KW-0812">Transmembrane</keyword>
<keyword evidence="11" id="KW-1185">Reference proteome</keyword>
<feature type="compositionally biased region" description="Pro residues" evidence="7">
    <location>
        <begin position="167"/>
        <end position="178"/>
    </location>
</feature>
<evidence type="ECO:0000256" key="4">
    <source>
        <dbReference type="ARBA" id="ARBA00022692"/>
    </source>
</evidence>
<dbReference type="AlphaFoldDB" id="A0A6L7F334"/>
<dbReference type="CDD" id="cd00060">
    <property type="entry name" value="FHA"/>
    <property type="match status" value="1"/>
</dbReference>
<gene>
    <name evidence="10" type="ORF">GRQ65_15200</name>
</gene>
<dbReference type="Pfam" id="PF06271">
    <property type="entry name" value="RDD"/>
    <property type="match status" value="1"/>
</dbReference>
<reference evidence="10 11" key="1">
    <citation type="submission" date="2019-12" db="EMBL/GenBank/DDBJ databases">
        <authorList>
            <person name="Kun Z."/>
        </authorList>
    </citation>
    <scope>NUCLEOTIDE SEQUENCE [LARGE SCALE GENOMIC DNA]</scope>
    <source>
        <strain evidence="10 11">YIM 123512</strain>
    </source>
</reference>
<comment type="caution">
    <text evidence="10">The sequence shown here is derived from an EMBL/GenBank/DDBJ whole genome shotgun (WGS) entry which is preliminary data.</text>
</comment>
<dbReference type="InterPro" id="IPR051791">
    <property type="entry name" value="Pra-immunoreactive"/>
</dbReference>
<sequence>MTTTVAENDETVAGLGRRVAANLLDTAVLVWPFLVAIATASQSLGLAVAAYVLGLLNNLVMGMVNWGLTATRGYTVGQRWMGVWVLDEQTQAPIGWGRAFVRNLVLSLLSFTGVGLLANAFVISGDPRGRGWHDRVGRSVAVTRRGAEGSTPARGIEAAPARGLEPRPLPGVPAPPSLATPQPTSARDVPVVTRATAPGLTPPVVVAQAAAPRTPTAVPLITSVPGFPAPAPAHPPAPAPASVADPVAAPSGPARLSLVTASGTTLPDADHVVVGRDPVTSGAEVGACLEDPARSLSKTHAAFVRGGGKLWVHDLGSTNGVAVVRDERPTLVEREESFELMAGDRVMLGELEIEVEQR</sequence>
<dbReference type="Pfam" id="PF00498">
    <property type="entry name" value="FHA"/>
    <property type="match status" value="1"/>
</dbReference>
<dbReference type="SUPFAM" id="SSF49879">
    <property type="entry name" value="SMAD/FHA domain"/>
    <property type="match status" value="1"/>
</dbReference>
<evidence type="ECO:0000256" key="2">
    <source>
        <dbReference type="ARBA" id="ARBA00022475"/>
    </source>
</evidence>
<keyword evidence="5 8" id="KW-1133">Transmembrane helix</keyword>
<keyword evidence="2" id="KW-1003">Cell membrane</keyword>
<dbReference type="PANTHER" id="PTHR36115:SF6">
    <property type="entry name" value="PROLINE-RICH ANTIGEN HOMOLOG"/>
    <property type="match status" value="1"/>
</dbReference>
<dbReference type="InterPro" id="IPR010432">
    <property type="entry name" value="RDD"/>
</dbReference>
<keyword evidence="3" id="KW-0597">Phosphoprotein</keyword>
<evidence type="ECO:0000259" key="9">
    <source>
        <dbReference type="PROSITE" id="PS50006"/>
    </source>
</evidence>
<dbReference type="GO" id="GO:0005886">
    <property type="term" value="C:plasma membrane"/>
    <property type="evidence" value="ECO:0007669"/>
    <property type="project" value="UniProtKB-SubCell"/>
</dbReference>
<dbReference type="Proteomes" id="UP000473325">
    <property type="component" value="Unassembled WGS sequence"/>
</dbReference>
<evidence type="ECO:0000256" key="8">
    <source>
        <dbReference type="SAM" id="Phobius"/>
    </source>
</evidence>